<sequence length="496" mass="55258">MSSAEETSWDDVFDHSDQWSDHDLNSPMWWSQRSDFSSICTDDLSDMDTLSQLRLAAGDALRLKTRCYDAVFLSELPRYPATSFRDAHVRNLTASDSTLVKEVYALIEKNKKPSRSSTRRMLVLLIAALCRCHPVQTAKILPRILSYTCLRLRDGHAKTTDACVILVSALALYAVPCPVVSLPGGQPGTSPRKHRGDSSTKVFEAIAAVFAREANAVGEAATRCLCGLLHPVDFDGVSVPGPSTILAHATRIHPFFKNLLWIADTVGKMDGSTMFATFSPLFLVLQSTCQLARDAHEKASFAQLGDYFAPYIASIYEAIEDAFQCGPRDDWMLRKRGMELLTMLLDIFALQDSSWCATVGVAKEYFQSQLERCGEYELAFRLCIVEDDLELLRRTMVTVETPCMATLSNVARNALCTAFLSLLDGDVHDNVEDSSDIWLALQWLQHWVADVRRDRRQFDQLDARVAQALLEKLREMATVASKSALAAAHVLFLLGE</sequence>
<dbReference type="SUPFAM" id="SSF48371">
    <property type="entry name" value="ARM repeat"/>
    <property type="match status" value="1"/>
</dbReference>
<organism evidence="1 2">
    <name type="scientific">Phytophthora fragariae</name>
    <dbReference type="NCBI Taxonomy" id="53985"/>
    <lineage>
        <taxon>Eukaryota</taxon>
        <taxon>Sar</taxon>
        <taxon>Stramenopiles</taxon>
        <taxon>Oomycota</taxon>
        <taxon>Peronosporomycetes</taxon>
        <taxon>Peronosporales</taxon>
        <taxon>Peronosporaceae</taxon>
        <taxon>Phytophthora</taxon>
    </lineage>
</organism>
<evidence type="ECO:0000313" key="1">
    <source>
        <dbReference type="EMBL" id="KAE9213035.1"/>
    </source>
</evidence>
<evidence type="ECO:0000313" key="2">
    <source>
        <dbReference type="Proteomes" id="UP000476176"/>
    </source>
</evidence>
<dbReference type="AlphaFoldDB" id="A0A6G0NL78"/>
<dbReference type="Proteomes" id="UP000476176">
    <property type="component" value="Unassembled WGS sequence"/>
</dbReference>
<protein>
    <recommendedName>
        <fullName evidence="3">DUF4042 domain-containing protein</fullName>
    </recommendedName>
</protein>
<comment type="caution">
    <text evidence="1">The sequence shown here is derived from an EMBL/GenBank/DDBJ whole genome shotgun (WGS) entry which is preliminary data.</text>
</comment>
<evidence type="ECO:0008006" key="3">
    <source>
        <dbReference type="Google" id="ProtNLM"/>
    </source>
</evidence>
<dbReference type="EMBL" id="QXGC01001038">
    <property type="protein sequence ID" value="KAE9213035.1"/>
    <property type="molecule type" value="Genomic_DNA"/>
</dbReference>
<reference evidence="1 2" key="1">
    <citation type="submission" date="2018-09" db="EMBL/GenBank/DDBJ databases">
        <title>Genomic investigation of the strawberry pathogen Phytophthora fragariae indicates pathogenicity is determined by transcriptional variation in three key races.</title>
        <authorList>
            <person name="Adams T.M."/>
            <person name="Armitage A.D."/>
            <person name="Sobczyk M.K."/>
            <person name="Bates H.J."/>
            <person name="Dunwell J.M."/>
            <person name="Nellist C.F."/>
            <person name="Harrison R.J."/>
        </authorList>
    </citation>
    <scope>NUCLEOTIDE SEQUENCE [LARGE SCALE GENOMIC DNA]</scope>
    <source>
        <strain evidence="1 2">BC-23</strain>
    </source>
</reference>
<gene>
    <name evidence="1" type="ORF">PF004_g15466</name>
</gene>
<name>A0A6G0NL78_9STRA</name>
<dbReference type="InterPro" id="IPR016024">
    <property type="entry name" value="ARM-type_fold"/>
</dbReference>
<accession>A0A6G0NL78</accession>
<proteinExistence type="predicted"/>